<reference evidence="3" key="1">
    <citation type="journal article" date="2022" name="Int. J. Mol. Sci.">
        <title>Draft Genome of Tanacetum Coccineum: Genomic Comparison of Closely Related Tanacetum-Family Plants.</title>
        <authorList>
            <person name="Yamashiro T."/>
            <person name="Shiraishi A."/>
            <person name="Nakayama K."/>
            <person name="Satake H."/>
        </authorList>
    </citation>
    <scope>NUCLEOTIDE SEQUENCE</scope>
</reference>
<dbReference type="Proteomes" id="UP001151760">
    <property type="component" value="Unassembled WGS sequence"/>
</dbReference>
<evidence type="ECO:0000259" key="1">
    <source>
        <dbReference type="Pfam" id="PF17921"/>
    </source>
</evidence>
<dbReference type="PANTHER" id="PTHR46148:SF59">
    <property type="entry name" value="NUCLEOTIDYLTRANSFERASE, RIBONUCLEASE H"/>
    <property type="match status" value="1"/>
</dbReference>
<dbReference type="Gene3D" id="1.10.340.70">
    <property type="match status" value="1"/>
</dbReference>
<dbReference type="GO" id="GO:0003964">
    <property type="term" value="F:RNA-directed DNA polymerase activity"/>
    <property type="evidence" value="ECO:0007669"/>
    <property type="project" value="UniProtKB-KW"/>
</dbReference>
<accession>A0ABQ5B8V4</accession>
<organism evidence="3 4">
    <name type="scientific">Tanacetum coccineum</name>
    <dbReference type="NCBI Taxonomy" id="301880"/>
    <lineage>
        <taxon>Eukaryota</taxon>
        <taxon>Viridiplantae</taxon>
        <taxon>Streptophyta</taxon>
        <taxon>Embryophyta</taxon>
        <taxon>Tracheophyta</taxon>
        <taxon>Spermatophyta</taxon>
        <taxon>Magnoliopsida</taxon>
        <taxon>eudicotyledons</taxon>
        <taxon>Gunneridae</taxon>
        <taxon>Pentapetalae</taxon>
        <taxon>asterids</taxon>
        <taxon>campanulids</taxon>
        <taxon>Asterales</taxon>
        <taxon>Asteraceae</taxon>
        <taxon>Asteroideae</taxon>
        <taxon>Anthemideae</taxon>
        <taxon>Anthemidinae</taxon>
        <taxon>Tanacetum</taxon>
    </lineage>
</organism>
<dbReference type="InterPro" id="IPR041588">
    <property type="entry name" value="Integrase_H2C2"/>
</dbReference>
<dbReference type="InterPro" id="IPR056924">
    <property type="entry name" value="SH3_Tf2-1"/>
</dbReference>
<protein>
    <submittedName>
        <fullName evidence="3">Reverse transcriptase domain-containing protein</fullName>
    </submittedName>
</protein>
<keyword evidence="4" id="KW-1185">Reference proteome</keyword>
<proteinExistence type="predicted"/>
<feature type="domain" description="Tf2-1-like SH3-like" evidence="2">
    <location>
        <begin position="146"/>
        <end position="210"/>
    </location>
</feature>
<keyword evidence="3" id="KW-0808">Transferase</keyword>
<dbReference type="Pfam" id="PF24626">
    <property type="entry name" value="SH3_Tf2-1"/>
    <property type="match status" value="1"/>
</dbReference>
<reference evidence="3" key="2">
    <citation type="submission" date="2022-01" db="EMBL/GenBank/DDBJ databases">
        <authorList>
            <person name="Yamashiro T."/>
            <person name="Shiraishi A."/>
            <person name="Satake H."/>
            <person name="Nakayama K."/>
        </authorList>
    </citation>
    <scope>NUCLEOTIDE SEQUENCE</scope>
</reference>
<keyword evidence="3" id="KW-0695">RNA-directed DNA polymerase</keyword>
<name>A0ABQ5B8V4_9ASTR</name>
<keyword evidence="3" id="KW-0548">Nucleotidyltransferase</keyword>
<dbReference type="PANTHER" id="PTHR46148">
    <property type="entry name" value="CHROMO DOMAIN-CONTAINING PROTEIN"/>
    <property type="match status" value="1"/>
</dbReference>
<evidence type="ECO:0000259" key="2">
    <source>
        <dbReference type="Pfam" id="PF24626"/>
    </source>
</evidence>
<feature type="domain" description="Integrase zinc-binding" evidence="1">
    <location>
        <begin position="3"/>
        <end position="41"/>
    </location>
</feature>
<gene>
    <name evidence="3" type="ORF">Tco_0857020</name>
</gene>
<dbReference type="Pfam" id="PF17921">
    <property type="entry name" value="Integrase_H2C2"/>
    <property type="match status" value="1"/>
</dbReference>
<sequence>MVEAHASRYLVHPGADKTYHNLGDMYWKPRIEKDIATYVSNYNSKEWNSGDDQLRLRWMIYLVVLADAAESVRDAIGFEYCLASSSGWTKSPVLWAEIRGSSLIGPELVQETTDKVVLVKEKPEAARDRQKSYADKRRKPLEFEVGDRVLLRVSPWKGVMRFGKKGKLAPRYVRPFEILERIVLVAYRLSLPEELNNVHDTFHVSNLKKCLADANLHVPLDEIKVDKTLCFVEEPVEIMDREIKKLKRRKIALVKVRWNSKRGPEFTWEHEDQMRIKYPQLFVDRVVEPAS</sequence>
<evidence type="ECO:0000313" key="4">
    <source>
        <dbReference type="Proteomes" id="UP001151760"/>
    </source>
</evidence>
<comment type="caution">
    <text evidence="3">The sequence shown here is derived from an EMBL/GenBank/DDBJ whole genome shotgun (WGS) entry which is preliminary data.</text>
</comment>
<evidence type="ECO:0000313" key="3">
    <source>
        <dbReference type="EMBL" id="GJT09978.1"/>
    </source>
</evidence>
<dbReference type="EMBL" id="BQNB010012953">
    <property type="protein sequence ID" value="GJT09978.1"/>
    <property type="molecule type" value="Genomic_DNA"/>
</dbReference>